<organism evidence="2 3">
    <name type="scientific">Aspergillus nanangensis</name>
    <dbReference type="NCBI Taxonomy" id="2582783"/>
    <lineage>
        <taxon>Eukaryota</taxon>
        <taxon>Fungi</taxon>
        <taxon>Dikarya</taxon>
        <taxon>Ascomycota</taxon>
        <taxon>Pezizomycotina</taxon>
        <taxon>Eurotiomycetes</taxon>
        <taxon>Eurotiomycetidae</taxon>
        <taxon>Eurotiales</taxon>
        <taxon>Aspergillaceae</taxon>
        <taxon>Aspergillus</taxon>
        <taxon>Aspergillus subgen. Circumdati</taxon>
    </lineage>
</organism>
<keyword evidence="3" id="KW-1185">Reference proteome</keyword>
<evidence type="ECO:0000256" key="1">
    <source>
        <dbReference type="SAM" id="MobiDB-lite"/>
    </source>
</evidence>
<feature type="region of interest" description="Disordered" evidence="1">
    <location>
        <begin position="219"/>
        <end position="239"/>
    </location>
</feature>
<dbReference type="Proteomes" id="UP001194746">
    <property type="component" value="Unassembled WGS sequence"/>
</dbReference>
<evidence type="ECO:0000313" key="3">
    <source>
        <dbReference type="Proteomes" id="UP001194746"/>
    </source>
</evidence>
<feature type="region of interest" description="Disordered" evidence="1">
    <location>
        <begin position="1"/>
        <end position="75"/>
    </location>
</feature>
<name>A0AAD4CMW8_ASPNN</name>
<dbReference type="AlphaFoldDB" id="A0AAD4CMW8"/>
<feature type="compositionally biased region" description="Polar residues" evidence="1">
    <location>
        <begin position="1"/>
        <end position="11"/>
    </location>
</feature>
<dbReference type="EMBL" id="VCAU01000035">
    <property type="protein sequence ID" value="KAF9889479.1"/>
    <property type="molecule type" value="Genomic_DNA"/>
</dbReference>
<proteinExistence type="predicted"/>
<comment type="caution">
    <text evidence="2">The sequence shown here is derived from an EMBL/GenBank/DDBJ whole genome shotgun (WGS) entry which is preliminary data.</text>
</comment>
<gene>
    <name evidence="2" type="ORF">FE257_007188</name>
</gene>
<feature type="compositionally biased region" description="Basic residues" evidence="1">
    <location>
        <begin position="34"/>
        <end position="45"/>
    </location>
</feature>
<sequence length="454" mass="51548">MPQRSSNSTDITGERPTGPSKYTPYESPFSYSSLRHRHEARRHSFRVPDLPAIPSSCSEASEVSDSSSRSASPGAVSCEILTQSRFGESRRESCDEDFAKYLLSIAARSAERELKDQALAAFPNEQVYQPVDHFAIDREEEDTPPEEQISYGGAAHLRHRRASSADLSFELEYMRRHKEEAEMRHRAMAGTGYHILSHTNLPTGQSSDPIDTRLVDNFNRERERESPRKMHTKSPPMLGGDLVFTQSLSPQTTICESLTPKFENRMHTPQPTESACFQDIAKQRPPQESLDSEINDGFVTQIYNYLSIGYPCVARYYDHELSKVSGISLADLRRDDLNMNAKGYVGVSERSHSDEESGNEACMRWIALRLYIYEWAKQFPTMAEGDNDFTTWGAQWPVIPAGKPWVSLGYLNTYGNPICVLFLSTLCHSSWQRATVLGPPMRITWEYFMLRETI</sequence>
<feature type="compositionally biased region" description="Basic and acidic residues" evidence="1">
    <location>
        <begin position="219"/>
        <end position="228"/>
    </location>
</feature>
<reference evidence="2" key="1">
    <citation type="journal article" date="2019" name="Beilstein J. Org. Chem.">
        <title>Nanangenines: drimane sesquiterpenoids as the dominant metabolite cohort of a novel Australian fungus, Aspergillus nanangensis.</title>
        <authorList>
            <person name="Lacey H.J."/>
            <person name="Gilchrist C.L.M."/>
            <person name="Crombie A."/>
            <person name="Kalaitzis J.A."/>
            <person name="Vuong D."/>
            <person name="Rutledge P.J."/>
            <person name="Turner P."/>
            <person name="Pitt J.I."/>
            <person name="Lacey E."/>
            <person name="Chooi Y.H."/>
            <person name="Piggott A.M."/>
        </authorList>
    </citation>
    <scope>NUCLEOTIDE SEQUENCE</scope>
    <source>
        <strain evidence="2">MST-FP2251</strain>
    </source>
</reference>
<reference evidence="2" key="2">
    <citation type="submission" date="2020-02" db="EMBL/GenBank/DDBJ databases">
        <authorList>
            <person name="Gilchrist C.L.M."/>
            <person name="Chooi Y.-H."/>
        </authorList>
    </citation>
    <scope>NUCLEOTIDE SEQUENCE</scope>
    <source>
        <strain evidence="2">MST-FP2251</strain>
    </source>
</reference>
<feature type="compositionally biased region" description="Low complexity" evidence="1">
    <location>
        <begin position="54"/>
        <end position="75"/>
    </location>
</feature>
<evidence type="ECO:0000313" key="2">
    <source>
        <dbReference type="EMBL" id="KAF9889479.1"/>
    </source>
</evidence>
<protein>
    <submittedName>
        <fullName evidence="2">Uncharacterized protein</fullName>
    </submittedName>
</protein>
<accession>A0AAD4CMW8</accession>